<evidence type="ECO:0000313" key="2">
    <source>
        <dbReference type="Proteomes" id="UP001497744"/>
    </source>
</evidence>
<proteinExistence type="predicted"/>
<dbReference type="AlphaFoldDB" id="A0AAV4LP85"/>
<reference evidence="1 2" key="1">
    <citation type="submission" date="2021-06" db="EMBL/GenBank/DDBJ databases">
        <title>Genome sequence of Babesia caballi.</title>
        <authorList>
            <person name="Yamagishi J."/>
            <person name="Kidaka T."/>
            <person name="Ochi A."/>
        </authorList>
    </citation>
    <scope>NUCLEOTIDE SEQUENCE [LARGE SCALE GENOMIC DNA]</scope>
    <source>
        <strain evidence="1">USDA-D6B2</strain>
    </source>
</reference>
<name>A0AAV4LP85_BABCB</name>
<keyword evidence="2" id="KW-1185">Reference proteome</keyword>
<dbReference type="Proteomes" id="UP001497744">
    <property type="component" value="Unassembled WGS sequence"/>
</dbReference>
<comment type="caution">
    <text evidence="1">The sequence shown here is derived from an EMBL/GenBank/DDBJ whole genome shotgun (WGS) entry which is preliminary data.</text>
</comment>
<sequence length="80" mass="9251">MEDELEHIRENEGVVHTVVSEAMGYPCSPFIPDYELLDDASQWEDIEAARAKRTVSTEGLFRIRSTETGETWYVSIQRCR</sequence>
<dbReference type="GeneID" id="94193374"/>
<dbReference type="EMBL" id="BPLF01000001">
    <property type="protein sequence ID" value="GIX61891.1"/>
    <property type="molecule type" value="Genomic_DNA"/>
</dbReference>
<protein>
    <submittedName>
        <fullName evidence="1">Farnesyltransferase/geranylgeranyltransferase type-1 subunit alpha</fullName>
    </submittedName>
</protein>
<organism evidence="1 2">
    <name type="scientific">Babesia caballi</name>
    <dbReference type="NCBI Taxonomy" id="5871"/>
    <lineage>
        <taxon>Eukaryota</taxon>
        <taxon>Sar</taxon>
        <taxon>Alveolata</taxon>
        <taxon>Apicomplexa</taxon>
        <taxon>Aconoidasida</taxon>
        <taxon>Piroplasmida</taxon>
        <taxon>Babesiidae</taxon>
        <taxon>Babesia</taxon>
    </lineage>
</organism>
<accession>A0AAV4LP85</accession>
<evidence type="ECO:0000313" key="1">
    <source>
        <dbReference type="EMBL" id="GIX61891.1"/>
    </source>
</evidence>
<dbReference type="RefSeq" id="XP_067713962.1">
    <property type="nucleotide sequence ID" value="XM_067857861.1"/>
</dbReference>
<gene>
    <name evidence="1" type="ORF">BcabD6B2_13260</name>
</gene>